<protein>
    <submittedName>
        <fullName evidence="1">Uncharacterized protein</fullName>
    </submittedName>
</protein>
<name>M1CZV4_SOLTU</name>
<dbReference type="Proteomes" id="UP000011115">
    <property type="component" value="Unassembled WGS sequence"/>
</dbReference>
<dbReference type="InParanoid" id="M1CZV4"/>
<dbReference type="Gramene" id="PGSC0003DMT400078313">
    <property type="protein sequence ID" value="PGSC0003DMT400078313"/>
    <property type="gene ID" value="PGSC0003DMG400030485"/>
</dbReference>
<dbReference type="HOGENOM" id="CLU_2890274_0_0_1"/>
<reference evidence="1" key="2">
    <citation type="submission" date="2015-06" db="UniProtKB">
        <authorList>
            <consortium name="EnsemblPlants"/>
        </authorList>
    </citation>
    <scope>IDENTIFICATION</scope>
    <source>
        <strain evidence="1">DM1-3 516 R44</strain>
    </source>
</reference>
<dbReference type="EnsemblPlants" id="PGSC0003DMT400078313">
    <property type="protein sequence ID" value="PGSC0003DMT400078313"/>
    <property type="gene ID" value="PGSC0003DMG400030485"/>
</dbReference>
<dbReference type="AlphaFoldDB" id="M1CZV4"/>
<dbReference type="PaxDb" id="4113-PGSC0003DMT400078313"/>
<proteinExistence type="predicted"/>
<evidence type="ECO:0000313" key="2">
    <source>
        <dbReference type="Proteomes" id="UP000011115"/>
    </source>
</evidence>
<reference evidence="2" key="1">
    <citation type="journal article" date="2011" name="Nature">
        <title>Genome sequence and analysis of the tuber crop potato.</title>
        <authorList>
            <consortium name="The Potato Genome Sequencing Consortium"/>
        </authorList>
    </citation>
    <scope>NUCLEOTIDE SEQUENCE [LARGE SCALE GENOMIC DNA]</scope>
    <source>
        <strain evidence="2">cv. DM1-3 516 R44</strain>
    </source>
</reference>
<evidence type="ECO:0000313" key="1">
    <source>
        <dbReference type="EnsemblPlants" id="PGSC0003DMT400078313"/>
    </source>
</evidence>
<sequence>MSESLKLVAGDNGERRREVATLIWNGTPIHRILKLIVLPDLGVVKSDCLMLFSGDGGVGGHQC</sequence>
<accession>M1CZV4</accession>
<organism evidence="1 2">
    <name type="scientific">Solanum tuberosum</name>
    <name type="common">Potato</name>
    <dbReference type="NCBI Taxonomy" id="4113"/>
    <lineage>
        <taxon>Eukaryota</taxon>
        <taxon>Viridiplantae</taxon>
        <taxon>Streptophyta</taxon>
        <taxon>Embryophyta</taxon>
        <taxon>Tracheophyta</taxon>
        <taxon>Spermatophyta</taxon>
        <taxon>Magnoliopsida</taxon>
        <taxon>eudicotyledons</taxon>
        <taxon>Gunneridae</taxon>
        <taxon>Pentapetalae</taxon>
        <taxon>asterids</taxon>
        <taxon>lamiids</taxon>
        <taxon>Solanales</taxon>
        <taxon>Solanaceae</taxon>
        <taxon>Solanoideae</taxon>
        <taxon>Solaneae</taxon>
        <taxon>Solanum</taxon>
    </lineage>
</organism>
<keyword evidence="2" id="KW-1185">Reference proteome</keyword>